<comment type="caution">
    <text evidence="1">The sequence shown here is derived from an EMBL/GenBank/DDBJ whole genome shotgun (WGS) entry which is preliminary data.</text>
</comment>
<protein>
    <submittedName>
        <fullName evidence="1">Uncharacterized protein</fullName>
    </submittedName>
</protein>
<proteinExistence type="predicted"/>
<dbReference type="AlphaFoldDB" id="A0AAV3YZ27"/>
<name>A0AAV3YZ27_9GAST</name>
<evidence type="ECO:0000313" key="2">
    <source>
        <dbReference type="Proteomes" id="UP000735302"/>
    </source>
</evidence>
<sequence>MVTFLCTVSLHKGDLRLSGPPSGQGTCSGTKIGDKRIPADLMVDPLSTVPTTLRDILRHNISSPEMAVGQKTCLCLSLPVLSDLTLFVPSLGIDAATGLNPGHTTLQFAMNLKKDLLNRSPLCANHSQTVNKIFNSKKPELKTCRNRFPTT</sequence>
<keyword evidence="2" id="KW-1185">Reference proteome</keyword>
<dbReference type="EMBL" id="BLXT01001848">
    <property type="protein sequence ID" value="GFN88231.1"/>
    <property type="molecule type" value="Genomic_DNA"/>
</dbReference>
<dbReference type="Proteomes" id="UP000735302">
    <property type="component" value="Unassembled WGS sequence"/>
</dbReference>
<accession>A0AAV3YZ27</accession>
<evidence type="ECO:0000313" key="1">
    <source>
        <dbReference type="EMBL" id="GFN88231.1"/>
    </source>
</evidence>
<organism evidence="1 2">
    <name type="scientific">Plakobranchus ocellatus</name>
    <dbReference type="NCBI Taxonomy" id="259542"/>
    <lineage>
        <taxon>Eukaryota</taxon>
        <taxon>Metazoa</taxon>
        <taxon>Spiralia</taxon>
        <taxon>Lophotrochozoa</taxon>
        <taxon>Mollusca</taxon>
        <taxon>Gastropoda</taxon>
        <taxon>Heterobranchia</taxon>
        <taxon>Euthyneura</taxon>
        <taxon>Panpulmonata</taxon>
        <taxon>Sacoglossa</taxon>
        <taxon>Placobranchoidea</taxon>
        <taxon>Plakobranchidae</taxon>
        <taxon>Plakobranchus</taxon>
    </lineage>
</organism>
<gene>
    <name evidence="1" type="ORF">PoB_001473700</name>
</gene>
<reference evidence="1 2" key="1">
    <citation type="journal article" date="2021" name="Elife">
        <title>Chloroplast acquisition without the gene transfer in kleptoplastic sea slugs, Plakobranchus ocellatus.</title>
        <authorList>
            <person name="Maeda T."/>
            <person name="Takahashi S."/>
            <person name="Yoshida T."/>
            <person name="Shimamura S."/>
            <person name="Takaki Y."/>
            <person name="Nagai Y."/>
            <person name="Toyoda A."/>
            <person name="Suzuki Y."/>
            <person name="Arimoto A."/>
            <person name="Ishii H."/>
            <person name="Satoh N."/>
            <person name="Nishiyama T."/>
            <person name="Hasebe M."/>
            <person name="Maruyama T."/>
            <person name="Minagawa J."/>
            <person name="Obokata J."/>
            <person name="Shigenobu S."/>
        </authorList>
    </citation>
    <scope>NUCLEOTIDE SEQUENCE [LARGE SCALE GENOMIC DNA]</scope>
</reference>